<sequence>MEAPFLAFRTSEALGPMPLAPDFPFVFTDLHYDGEDEEDGQWLSVEAGDDEDDEQEAQLEEGNDSEGGDGNGEEDYMEKLH</sequence>
<keyword evidence="2" id="KW-1185">Reference proteome</keyword>
<evidence type="ECO:0000313" key="1">
    <source>
        <dbReference type="EMBL" id="KAJ3542995.1"/>
    </source>
</evidence>
<organism evidence="1 2">
    <name type="scientific">Phlebia brevispora</name>
    <dbReference type="NCBI Taxonomy" id="194682"/>
    <lineage>
        <taxon>Eukaryota</taxon>
        <taxon>Fungi</taxon>
        <taxon>Dikarya</taxon>
        <taxon>Basidiomycota</taxon>
        <taxon>Agaricomycotina</taxon>
        <taxon>Agaricomycetes</taxon>
        <taxon>Polyporales</taxon>
        <taxon>Meruliaceae</taxon>
        <taxon>Phlebia</taxon>
    </lineage>
</organism>
<dbReference type="Proteomes" id="UP001148662">
    <property type="component" value="Unassembled WGS sequence"/>
</dbReference>
<name>A0ACC1SMR6_9APHY</name>
<gene>
    <name evidence="1" type="ORF">NM688_g5914</name>
</gene>
<protein>
    <submittedName>
        <fullName evidence="1">Uncharacterized protein</fullName>
    </submittedName>
</protein>
<comment type="caution">
    <text evidence="1">The sequence shown here is derived from an EMBL/GenBank/DDBJ whole genome shotgun (WGS) entry which is preliminary data.</text>
</comment>
<evidence type="ECO:0000313" key="2">
    <source>
        <dbReference type="Proteomes" id="UP001148662"/>
    </source>
</evidence>
<accession>A0ACC1SMR6</accession>
<proteinExistence type="predicted"/>
<reference evidence="1" key="1">
    <citation type="submission" date="2022-07" db="EMBL/GenBank/DDBJ databases">
        <title>Genome Sequence of Phlebia brevispora.</title>
        <authorList>
            <person name="Buettner E."/>
        </authorList>
    </citation>
    <scope>NUCLEOTIDE SEQUENCE</scope>
    <source>
        <strain evidence="1">MPL23</strain>
    </source>
</reference>
<dbReference type="EMBL" id="JANHOG010001143">
    <property type="protein sequence ID" value="KAJ3542995.1"/>
    <property type="molecule type" value="Genomic_DNA"/>
</dbReference>